<keyword evidence="3 7" id="KW-0812">Transmembrane</keyword>
<feature type="transmembrane region" description="Helical" evidence="7">
    <location>
        <begin position="478"/>
        <end position="498"/>
    </location>
</feature>
<gene>
    <name evidence="9" type="ORF">GCM10023203_53430</name>
</gene>
<comment type="caution">
    <text evidence="9">The sequence shown here is derived from an EMBL/GenBank/DDBJ whole genome shotgun (WGS) entry which is preliminary data.</text>
</comment>
<dbReference type="EMBL" id="BAABHQ010000023">
    <property type="protein sequence ID" value="GAA4892767.1"/>
    <property type="molecule type" value="Genomic_DNA"/>
</dbReference>
<sequence length="727" mass="75636">MLYPLSYGGSRGSVARPDVHPTTATYPGRVATTTPPPTEAPTPAARAAPGGLFAAQVGPLLAVAAVVALALSTLSGAATFARLGLPDPGPVTVYALPVVRAISQVAAAATVGFLLFAAFFTPPASSGWLSADGYRAVRVASWSAASWSAAALLMIPLSAADAYGRPVSEMLDIRILGASVTGIETTTAWALTALVALVALVVTRVVLGWGATVVGLGVALAGLLPLAFTGHSAGGSAHDVASNSLVMHVIAAALWVGGLTALVTHLAAKGRHPALAARRFSAVALVCWVVLAISGVVNALVRITPGDLVTSTYGALVLVKVLALVALGGFGWWHRRRTLPALAAGDQGALVRFAGLEVLLMAATFGVAVALGRTPPPVVPAPLPTRTEALLGYPIDEPLTAAGLLTDARFDLIFGTLSLVLAGLYLAGVRRLRRRGDDWPVGRTVAWLAACLVLLVATSSGLGRYAPAVFSVHMAQHMILNMLVPILLVLGGPVTLLLRALPPAGAGAPPGPREWVLAAVHSPVARVLTQPLVALALFVGSFYVLYFSGLFEVALASHWAHVAMNLHFLLVGLIFFWPIVGIDPSPRPLPPIGRLGLLFVAIPLHAFFGIAVMSSNTVIGSGFYQQLEMPWIDRLADQTTGGGLAWASGEAPMLLVLVALLVQWSRADERTARREDRRADRDGDADLEAYNAMLRSLATTGRPASTATDDDATPAEDEAPDLERRRS</sequence>
<feature type="transmembrane region" description="Helical" evidence="7">
    <location>
        <begin position="532"/>
        <end position="556"/>
    </location>
</feature>
<feature type="transmembrane region" description="Helical" evidence="7">
    <location>
        <begin position="644"/>
        <end position="664"/>
    </location>
</feature>
<feature type="transmembrane region" description="Helical" evidence="7">
    <location>
        <begin position="412"/>
        <end position="432"/>
    </location>
</feature>
<dbReference type="PANTHER" id="PTHR34820:SF4">
    <property type="entry name" value="INNER MEMBRANE PROTEIN YEBZ"/>
    <property type="match status" value="1"/>
</dbReference>
<feature type="transmembrane region" description="Helical" evidence="7">
    <location>
        <begin position="60"/>
        <end position="81"/>
    </location>
</feature>
<dbReference type="Pfam" id="PF05425">
    <property type="entry name" value="CopD"/>
    <property type="match status" value="1"/>
</dbReference>
<feature type="transmembrane region" description="Helical" evidence="7">
    <location>
        <begin position="353"/>
        <end position="372"/>
    </location>
</feature>
<evidence type="ECO:0000259" key="8">
    <source>
        <dbReference type="Pfam" id="PF05425"/>
    </source>
</evidence>
<keyword evidence="4 7" id="KW-1133">Transmembrane helix</keyword>
<evidence type="ECO:0000313" key="9">
    <source>
        <dbReference type="EMBL" id="GAA4892767.1"/>
    </source>
</evidence>
<organism evidence="9 10">
    <name type="scientific">Actinomycetospora straminea</name>
    <dbReference type="NCBI Taxonomy" id="663607"/>
    <lineage>
        <taxon>Bacteria</taxon>
        <taxon>Bacillati</taxon>
        <taxon>Actinomycetota</taxon>
        <taxon>Actinomycetes</taxon>
        <taxon>Pseudonocardiales</taxon>
        <taxon>Pseudonocardiaceae</taxon>
        <taxon>Actinomycetospora</taxon>
    </lineage>
</organism>
<feature type="transmembrane region" description="Helical" evidence="7">
    <location>
        <begin position="313"/>
        <end position="333"/>
    </location>
</feature>
<feature type="transmembrane region" description="Helical" evidence="7">
    <location>
        <begin position="206"/>
        <end position="228"/>
    </location>
</feature>
<evidence type="ECO:0000256" key="1">
    <source>
        <dbReference type="ARBA" id="ARBA00004651"/>
    </source>
</evidence>
<dbReference type="InterPro" id="IPR032694">
    <property type="entry name" value="CopC/D"/>
</dbReference>
<feature type="transmembrane region" description="Helical" evidence="7">
    <location>
        <begin position="280"/>
        <end position="301"/>
    </location>
</feature>
<keyword evidence="10" id="KW-1185">Reference proteome</keyword>
<dbReference type="Proteomes" id="UP001500457">
    <property type="component" value="Unassembled WGS sequence"/>
</dbReference>
<keyword evidence="2" id="KW-1003">Cell membrane</keyword>
<evidence type="ECO:0000313" key="10">
    <source>
        <dbReference type="Proteomes" id="UP001500457"/>
    </source>
</evidence>
<name>A0ABP9F4U7_9PSEU</name>
<protein>
    <submittedName>
        <fullName evidence="9">Cytochrome c oxidase assembly protein</fullName>
    </submittedName>
</protein>
<feature type="domain" description="Copper resistance protein D" evidence="8">
    <location>
        <begin position="276"/>
        <end position="371"/>
    </location>
</feature>
<feature type="transmembrane region" description="Helical" evidence="7">
    <location>
        <begin position="175"/>
        <end position="199"/>
    </location>
</feature>
<dbReference type="InterPro" id="IPR019108">
    <property type="entry name" value="Caa3_assmbl_CtaG-rel"/>
</dbReference>
<evidence type="ECO:0000256" key="5">
    <source>
        <dbReference type="ARBA" id="ARBA00023136"/>
    </source>
</evidence>
<evidence type="ECO:0000256" key="2">
    <source>
        <dbReference type="ARBA" id="ARBA00022475"/>
    </source>
</evidence>
<feature type="transmembrane region" description="Helical" evidence="7">
    <location>
        <begin position="444"/>
        <end position="466"/>
    </location>
</feature>
<dbReference type="InterPro" id="IPR008457">
    <property type="entry name" value="Cu-R_CopD_dom"/>
</dbReference>
<evidence type="ECO:0000256" key="4">
    <source>
        <dbReference type="ARBA" id="ARBA00022989"/>
    </source>
</evidence>
<feature type="transmembrane region" description="Helical" evidence="7">
    <location>
        <begin position="101"/>
        <end position="124"/>
    </location>
</feature>
<accession>A0ABP9F4U7</accession>
<feature type="region of interest" description="Disordered" evidence="6">
    <location>
        <begin position="1"/>
        <end position="43"/>
    </location>
</feature>
<feature type="transmembrane region" description="Helical" evidence="7">
    <location>
        <begin position="248"/>
        <end position="268"/>
    </location>
</feature>
<feature type="transmembrane region" description="Helical" evidence="7">
    <location>
        <begin position="562"/>
        <end position="583"/>
    </location>
</feature>
<keyword evidence="5 7" id="KW-0472">Membrane</keyword>
<dbReference type="Pfam" id="PF09678">
    <property type="entry name" value="Caa3_CtaG"/>
    <property type="match status" value="1"/>
</dbReference>
<feature type="transmembrane region" description="Helical" evidence="7">
    <location>
        <begin position="136"/>
        <end position="155"/>
    </location>
</feature>
<evidence type="ECO:0000256" key="3">
    <source>
        <dbReference type="ARBA" id="ARBA00022692"/>
    </source>
</evidence>
<reference evidence="10" key="1">
    <citation type="journal article" date="2019" name="Int. J. Syst. Evol. Microbiol.">
        <title>The Global Catalogue of Microorganisms (GCM) 10K type strain sequencing project: providing services to taxonomists for standard genome sequencing and annotation.</title>
        <authorList>
            <consortium name="The Broad Institute Genomics Platform"/>
            <consortium name="The Broad Institute Genome Sequencing Center for Infectious Disease"/>
            <person name="Wu L."/>
            <person name="Ma J."/>
        </authorList>
    </citation>
    <scope>NUCLEOTIDE SEQUENCE [LARGE SCALE GENOMIC DNA]</scope>
    <source>
        <strain evidence="10">JCM 17983</strain>
    </source>
</reference>
<feature type="region of interest" description="Disordered" evidence="6">
    <location>
        <begin position="696"/>
        <end position="727"/>
    </location>
</feature>
<feature type="compositionally biased region" description="Acidic residues" evidence="6">
    <location>
        <begin position="708"/>
        <end position="720"/>
    </location>
</feature>
<proteinExistence type="predicted"/>
<dbReference type="PANTHER" id="PTHR34820">
    <property type="entry name" value="INNER MEMBRANE PROTEIN YEBZ"/>
    <property type="match status" value="1"/>
</dbReference>
<evidence type="ECO:0000256" key="6">
    <source>
        <dbReference type="SAM" id="MobiDB-lite"/>
    </source>
</evidence>
<evidence type="ECO:0000256" key="7">
    <source>
        <dbReference type="SAM" id="Phobius"/>
    </source>
</evidence>
<comment type="subcellular location">
    <subcellularLocation>
        <location evidence="1">Cell membrane</location>
        <topology evidence="1">Multi-pass membrane protein</topology>
    </subcellularLocation>
</comment>
<feature type="transmembrane region" description="Helical" evidence="7">
    <location>
        <begin position="595"/>
        <end position="624"/>
    </location>
</feature>